<evidence type="ECO:0000256" key="1">
    <source>
        <dbReference type="SAM" id="MobiDB-lite"/>
    </source>
</evidence>
<dbReference type="AlphaFoldDB" id="A0A4Z2DZQ5"/>
<keyword evidence="3" id="KW-1185">Reference proteome</keyword>
<feature type="compositionally biased region" description="Polar residues" evidence="1">
    <location>
        <begin position="1"/>
        <end position="18"/>
    </location>
</feature>
<organism evidence="2 3">
    <name type="scientific">Liparis tanakae</name>
    <name type="common">Tanaka's snailfish</name>
    <dbReference type="NCBI Taxonomy" id="230148"/>
    <lineage>
        <taxon>Eukaryota</taxon>
        <taxon>Metazoa</taxon>
        <taxon>Chordata</taxon>
        <taxon>Craniata</taxon>
        <taxon>Vertebrata</taxon>
        <taxon>Euteleostomi</taxon>
        <taxon>Actinopterygii</taxon>
        <taxon>Neopterygii</taxon>
        <taxon>Teleostei</taxon>
        <taxon>Neoteleostei</taxon>
        <taxon>Acanthomorphata</taxon>
        <taxon>Eupercaria</taxon>
        <taxon>Perciformes</taxon>
        <taxon>Cottioidei</taxon>
        <taxon>Cottales</taxon>
        <taxon>Liparidae</taxon>
        <taxon>Liparis</taxon>
    </lineage>
</organism>
<dbReference type="EMBL" id="SRLO01024595">
    <property type="protein sequence ID" value="TNN22023.1"/>
    <property type="molecule type" value="Genomic_DNA"/>
</dbReference>
<gene>
    <name evidence="2" type="ORF">EYF80_067864</name>
</gene>
<sequence>MSNLAMTSPSAQCKSSPLHNRGRKQPQGSSLKEAASRKQPQGSSLKEAASRKQPQGSSLKEAASLRLHQLRAPSAESTATLGDTCR</sequence>
<feature type="compositionally biased region" description="Polar residues" evidence="1">
    <location>
        <begin position="75"/>
        <end position="86"/>
    </location>
</feature>
<reference evidence="2 3" key="1">
    <citation type="submission" date="2019-03" db="EMBL/GenBank/DDBJ databases">
        <title>First draft genome of Liparis tanakae, snailfish: a comprehensive survey of snailfish specific genes.</title>
        <authorList>
            <person name="Kim W."/>
            <person name="Song I."/>
            <person name="Jeong J.-H."/>
            <person name="Kim D."/>
            <person name="Kim S."/>
            <person name="Ryu S."/>
            <person name="Song J.Y."/>
            <person name="Lee S.K."/>
        </authorList>
    </citation>
    <scope>NUCLEOTIDE SEQUENCE [LARGE SCALE GENOMIC DNA]</scope>
    <source>
        <tissue evidence="2">Muscle</tissue>
    </source>
</reference>
<name>A0A4Z2DZQ5_9TELE</name>
<feature type="region of interest" description="Disordered" evidence="1">
    <location>
        <begin position="1"/>
        <end position="86"/>
    </location>
</feature>
<accession>A0A4Z2DZQ5</accession>
<evidence type="ECO:0000313" key="2">
    <source>
        <dbReference type="EMBL" id="TNN22023.1"/>
    </source>
</evidence>
<protein>
    <submittedName>
        <fullName evidence="2">Uncharacterized protein</fullName>
    </submittedName>
</protein>
<comment type="caution">
    <text evidence="2">The sequence shown here is derived from an EMBL/GenBank/DDBJ whole genome shotgun (WGS) entry which is preliminary data.</text>
</comment>
<proteinExistence type="predicted"/>
<dbReference type="Proteomes" id="UP000314294">
    <property type="component" value="Unassembled WGS sequence"/>
</dbReference>
<evidence type="ECO:0000313" key="3">
    <source>
        <dbReference type="Proteomes" id="UP000314294"/>
    </source>
</evidence>